<organism evidence="1 2">
    <name type="scientific">Lentilactobacillus hilgardii (strain ATCC 8290 / DSM 20176 / CCUG 30140 / JCM 1155 / KCTC 3500 / NBRC 15886 / NCIMB 8040 / NRRL B-1843 / 9)</name>
    <dbReference type="NCBI Taxonomy" id="1423757"/>
    <lineage>
        <taxon>Bacteria</taxon>
        <taxon>Bacillati</taxon>
        <taxon>Bacillota</taxon>
        <taxon>Bacilli</taxon>
        <taxon>Lactobacillales</taxon>
        <taxon>Lactobacillaceae</taxon>
        <taxon>Lentilactobacillus</taxon>
    </lineage>
</organism>
<dbReference type="EMBL" id="ACGP01000006">
    <property type="protein sequence ID" value="EEI25784.1"/>
    <property type="molecule type" value="Genomic_DNA"/>
</dbReference>
<name>C0XFW2_LENH9</name>
<keyword evidence="2" id="KW-1185">Reference proteome</keyword>
<dbReference type="Proteomes" id="UP000003752">
    <property type="component" value="Unassembled WGS sequence"/>
</dbReference>
<sequence length="58" mass="6872">IGLTTHKVPGLFLHIDNSEAKAEQLRIVWQINSEIKVVYTLKINYLTFVFRLFVFLFF</sequence>
<proteinExistence type="predicted"/>
<accession>C0XFW2</accession>
<dbReference type="AlphaFoldDB" id="C0XFW2"/>
<protein>
    <submittedName>
        <fullName evidence="1">Uncharacterized protein</fullName>
    </submittedName>
</protein>
<gene>
    <name evidence="1" type="ORF">HMPREF0519_0123</name>
</gene>
<feature type="non-terminal residue" evidence="1">
    <location>
        <position position="1"/>
    </location>
</feature>
<comment type="caution">
    <text evidence="1">The sequence shown here is derived from an EMBL/GenBank/DDBJ whole genome shotgun (WGS) entry which is preliminary data.</text>
</comment>
<reference evidence="1 2" key="1">
    <citation type="submission" date="2009-01" db="EMBL/GenBank/DDBJ databases">
        <authorList>
            <person name="Qin X."/>
            <person name="Bachman B."/>
            <person name="Battles P."/>
            <person name="Bell A."/>
            <person name="Bess C."/>
            <person name="Bickham C."/>
            <person name="Chaboub L."/>
            <person name="Chen D."/>
            <person name="Coyle M."/>
            <person name="Deiros D.R."/>
            <person name="Dinh H."/>
            <person name="Forbes L."/>
            <person name="Fowler G."/>
            <person name="Francisco L."/>
            <person name="Fu Q."/>
            <person name="Gubbala S."/>
            <person name="Hale W."/>
            <person name="Han Y."/>
            <person name="Hemphill L."/>
            <person name="Highlander S.K."/>
            <person name="Hirani K."/>
            <person name="Hogues M."/>
            <person name="Jackson L."/>
            <person name="Jakkamsetti A."/>
            <person name="Javaid M."/>
            <person name="Jiang H."/>
            <person name="Korchina V."/>
            <person name="Kovar C."/>
            <person name="Lara F."/>
            <person name="Lee S."/>
            <person name="Mata R."/>
            <person name="Mathew T."/>
            <person name="Moen C."/>
            <person name="Morales K."/>
            <person name="Munidasa M."/>
            <person name="Nazareth L."/>
            <person name="Ngo R."/>
            <person name="Nguyen L."/>
            <person name="Okwuonu G."/>
            <person name="Ongeri F."/>
            <person name="Patil S."/>
            <person name="Petrosino J."/>
            <person name="Pham C."/>
            <person name="Pham P."/>
            <person name="Pu L.-L."/>
            <person name="Puazo M."/>
            <person name="Raj R."/>
            <person name="Reid J."/>
            <person name="Rouhana J."/>
            <person name="Saada N."/>
            <person name="Shang Y."/>
            <person name="Simmons D."/>
            <person name="Thornton R."/>
            <person name="Warren J."/>
            <person name="Weissenberger G."/>
            <person name="Zhang J."/>
            <person name="Zhang L."/>
            <person name="Zhou C."/>
            <person name="Zhu D."/>
            <person name="Muzny D."/>
            <person name="Worley K."/>
            <person name="Gibbs R."/>
        </authorList>
    </citation>
    <scope>NUCLEOTIDE SEQUENCE [LARGE SCALE GENOMIC DNA]</scope>
    <source>
        <strain evidence="2">ATCC 8290 / DSM 20176 / CCUG 30140 / JCM 1155 / KCTC 3500 / NBRC 15886 / NCIMB 8040 / NRRL B-1843 / 9</strain>
    </source>
</reference>
<evidence type="ECO:0000313" key="2">
    <source>
        <dbReference type="Proteomes" id="UP000003752"/>
    </source>
</evidence>
<evidence type="ECO:0000313" key="1">
    <source>
        <dbReference type="EMBL" id="EEI25784.1"/>
    </source>
</evidence>
<dbReference type="HOGENOM" id="CLU_2983661_0_0_9"/>